<comment type="caution">
    <text evidence="1">The sequence shown here is derived from an EMBL/GenBank/DDBJ whole genome shotgun (WGS) entry which is preliminary data.</text>
</comment>
<gene>
    <name evidence="1" type="ORF">WIS52_01955</name>
</gene>
<name>A0ABV1K436_9PSEU</name>
<evidence type="ECO:0000313" key="1">
    <source>
        <dbReference type="EMBL" id="MEQ3549221.1"/>
    </source>
</evidence>
<sequence>MTVGTGLVNADLRRKRSVDLAQRIHERYGAEVTTLRAALLVWPYDEPLREPREARAAVRAVSGVADLVLAAWTEPSDAGPAAGVGIWELSVRCAAGPLPKGEADGWARAVFGYRAAPLVYRRGGAGRGWFRRPAADTSGSYVVFHGEHGPMHPSDVPAATAPGACA</sequence>
<proteinExistence type="predicted"/>
<keyword evidence="2" id="KW-1185">Reference proteome</keyword>
<dbReference type="RefSeq" id="WP_349296309.1">
    <property type="nucleotide sequence ID" value="NZ_JBEDNQ010000001.1"/>
</dbReference>
<protein>
    <submittedName>
        <fullName evidence="1">Uncharacterized protein</fullName>
    </submittedName>
</protein>
<dbReference type="Proteomes" id="UP001494902">
    <property type="component" value="Unassembled WGS sequence"/>
</dbReference>
<organism evidence="1 2">
    <name type="scientific">Pseudonocardia nematodicida</name>
    <dbReference type="NCBI Taxonomy" id="1206997"/>
    <lineage>
        <taxon>Bacteria</taxon>
        <taxon>Bacillati</taxon>
        <taxon>Actinomycetota</taxon>
        <taxon>Actinomycetes</taxon>
        <taxon>Pseudonocardiales</taxon>
        <taxon>Pseudonocardiaceae</taxon>
        <taxon>Pseudonocardia</taxon>
    </lineage>
</organism>
<accession>A0ABV1K436</accession>
<dbReference type="EMBL" id="JBEDNQ010000001">
    <property type="protein sequence ID" value="MEQ3549221.1"/>
    <property type="molecule type" value="Genomic_DNA"/>
</dbReference>
<evidence type="ECO:0000313" key="2">
    <source>
        <dbReference type="Proteomes" id="UP001494902"/>
    </source>
</evidence>
<reference evidence="1 2" key="1">
    <citation type="submission" date="2024-03" db="EMBL/GenBank/DDBJ databases">
        <title>Draft genome sequence of Pseudonocardia nematodicida JCM 31783.</title>
        <authorList>
            <person name="Butdee W."/>
            <person name="Duangmal K."/>
        </authorList>
    </citation>
    <scope>NUCLEOTIDE SEQUENCE [LARGE SCALE GENOMIC DNA]</scope>
    <source>
        <strain evidence="1 2">JCM 31783</strain>
    </source>
</reference>